<dbReference type="Proteomes" id="UP000403266">
    <property type="component" value="Unassembled WGS sequence"/>
</dbReference>
<evidence type="ECO:0000313" key="2">
    <source>
        <dbReference type="Proteomes" id="UP000403266"/>
    </source>
</evidence>
<dbReference type="AlphaFoldDB" id="A0A5N7MQ76"/>
<comment type="caution">
    <text evidence="1">The sequence shown here is derived from an EMBL/GenBank/DDBJ whole genome shotgun (WGS) entry which is preliminary data.</text>
</comment>
<organism evidence="1 2">
    <name type="scientific">Microvirga tunisiensis</name>
    <dbReference type="NCBI Taxonomy" id="2108360"/>
    <lineage>
        <taxon>Bacteria</taxon>
        <taxon>Pseudomonadati</taxon>
        <taxon>Pseudomonadota</taxon>
        <taxon>Alphaproteobacteria</taxon>
        <taxon>Hyphomicrobiales</taxon>
        <taxon>Methylobacteriaceae</taxon>
        <taxon>Microvirga</taxon>
    </lineage>
</organism>
<dbReference type="RefSeq" id="WP_152715367.1">
    <property type="nucleotide sequence ID" value="NZ_VOSJ01000089.1"/>
</dbReference>
<name>A0A5N7MQ76_9HYPH</name>
<protein>
    <submittedName>
        <fullName evidence="1">Uncharacterized protein</fullName>
    </submittedName>
</protein>
<keyword evidence="2" id="KW-1185">Reference proteome</keyword>
<gene>
    <name evidence="1" type="ORF">FS320_27600</name>
</gene>
<sequence>MIKASDLSNIAREAYDLGAGAPEQNPRLAQVRANLPLEVAWDIGRWMFTTGRSRPVDVHKTRGTTYNVNDMLVLWRSSGVLERLT</sequence>
<dbReference type="EMBL" id="VOSK01000172">
    <property type="protein sequence ID" value="MPR28800.1"/>
    <property type="molecule type" value="Genomic_DNA"/>
</dbReference>
<evidence type="ECO:0000313" key="1">
    <source>
        <dbReference type="EMBL" id="MPR28800.1"/>
    </source>
</evidence>
<proteinExistence type="predicted"/>
<accession>A0A5N7MQ76</accession>
<reference evidence="1 2" key="1">
    <citation type="journal article" date="2019" name="Syst. Appl. Microbiol.">
        <title>Microvirga tunisiensis sp. nov., a root nodule symbiotic bacterium isolated from Lupinus micranthus and L. luteus grown in Northern Tunisia.</title>
        <authorList>
            <person name="Msaddak A."/>
            <person name="Rejili M."/>
            <person name="Duran D."/>
            <person name="Mars M."/>
            <person name="Palacios J.M."/>
            <person name="Ruiz-Argueso T."/>
            <person name="Rey L."/>
            <person name="Imperial J."/>
        </authorList>
    </citation>
    <scope>NUCLEOTIDE SEQUENCE [LARGE SCALE GENOMIC DNA]</scope>
    <source>
        <strain evidence="1 2">Lmie10</strain>
    </source>
</reference>